<keyword evidence="5" id="KW-0963">Cytoplasm</keyword>
<evidence type="ECO:0000256" key="11">
    <source>
        <dbReference type="ARBA" id="ARBA00022777"/>
    </source>
</evidence>
<dbReference type="Gene3D" id="2.60.120.260">
    <property type="entry name" value="Galactose-binding domain-like"/>
    <property type="match status" value="2"/>
</dbReference>
<feature type="domain" description="Glycoside hydrolase 35 catalytic" evidence="21">
    <location>
        <begin position="495"/>
        <end position="773"/>
    </location>
</feature>
<dbReference type="InterPro" id="IPR006266">
    <property type="entry name" value="UMP_CMP_kinase"/>
</dbReference>
<dbReference type="InterPro" id="IPR048913">
    <property type="entry name" value="BetaGal_gal-bd"/>
</dbReference>
<dbReference type="Pfam" id="PF00406">
    <property type="entry name" value="ADK"/>
    <property type="match status" value="1"/>
</dbReference>
<evidence type="ECO:0000256" key="12">
    <source>
        <dbReference type="ARBA" id="ARBA00022801"/>
    </source>
</evidence>
<keyword evidence="16" id="KW-0539">Nucleus</keyword>
<evidence type="ECO:0000256" key="10">
    <source>
        <dbReference type="ARBA" id="ARBA00022741"/>
    </source>
</evidence>
<feature type="domain" description="Zn-dependent metallo-hydrolase RNA specificity" evidence="22">
    <location>
        <begin position="69"/>
        <end position="110"/>
    </location>
</feature>
<keyword evidence="11" id="KW-0418">Kinase</keyword>
<feature type="domain" description="Beta-galactosidase galactose-binding" evidence="24">
    <location>
        <begin position="1085"/>
        <end position="1170"/>
    </location>
</feature>
<dbReference type="InterPro" id="IPR042173">
    <property type="entry name" value="RNase_J_2"/>
</dbReference>
<dbReference type="GO" id="GO:0016776">
    <property type="term" value="F:phosphotransferase activity, phosphate group as acceptor"/>
    <property type="evidence" value="ECO:0007669"/>
    <property type="project" value="InterPro"/>
</dbReference>
<dbReference type="InterPro" id="IPR031330">
    <property type="entry name" value="Gly_Hdrlase_35_cat"/>
</dbReference>
<dbReference type="Pfam" id="PF21467">
    <property type="entry name" value="BetaGal_gal-bd"/>
    <property type="match status" value="1"/>
</dbReference>
<evidence type="ECO:0000259" key="23">
    <source>
        <dbReference type="Pfam" id="PF17834"/>
    </source>
</evidence>
<keyword evidence="8" id="KW-0808">Transferase</keyword>
<evidence type="ECO:0000256" key="1">
    <source>
        <dbReference type="ARBA" id="ARBA00001412"/>
    </source>
</evidence>
<dbReference type="InterPro" id="IPR036866">
    <property type="entry name" value="RibonucZ/Hydroxyglut_hydro"/>
</dbReference>
<comment type="subcellular location">
    <subcellularLocation>
        <location evidence="2">Secreted</location>
        <location evidence="2">Extracellular space</location>
        <location evidence="2">Apoplast</location>
    </subcellularLocation>
</comment>
<evidence type="ECO:0000256" key="17">
    <source>
        <dbReference type="ARBA" id="ARBA00023295"/>
    </source>
</evidence>
<keyword evidence="7" id="KW-0964">Secreted</keyword>
<dbReference type="GO" id="GO:0019205">
    <property type="term" value="F:nucleobase-containing compound kinase activity"/>
    <property type="evidence" value="ECO:0007669"/>
    <property type="project" value="InterPro"/>
</dbReference>
<keyword evidence="12 19" id="KW-0378">Hydrolase</keyword>
<dbReference type="InterPro" id="IPR017853">
    <property type="entry name" value="GH"/>
</dbReference>
<dbReference type="PANTHER" id="PTHR23421">
    <property type="entry name" value="BETA-GALACTOSIDASE RELATED"/>
    <property type="match status" value="1"/>
</dbReference>
<comment type="similarity">
    <text evidence="4 20">Belongs to the glycosyl hydrolase 35 family.</text>
</comment>
<evidence type="ECO:0000259" key="22">
    <source>
        <dbReference type="Pfam" id="PF07521"/>
    </source>
</evidence>
<dbReference type="AlphaFoldDB" id="A0A6N2MY74"/>
<dbReference type="GO" id="GO:0005975">
    <property type="term" value="P:carbohydrate metabolic process"/>
    <property type="evidence" value="ECO:0007669"/>
    <property type="project" value="InterPro"/>
</dbReference>
<dbReference type="InterPro" id="IPR001944">
    <property type="entry name" value="Glycoside_Hdrlase_35"/>
</dbReference>
<dbReference type="GO" id="GO:0005524">
    <property type="term" value="F:ATP binding"/>
    <property type="evidence" value="ECO:0007669"/>
    <property type="project" value="UniProtKB-KW"/>
</dbReference>
<dbReference type="SUPFAM" id="SSF49785">
    <property type="entry name" value="Galactose-binding domain-like"/>
    <property type="match status" value="2"/>
</dbReference>
<dbReference type="InterPro" id="IPR033690">
    <property type="entry name" value="Adenylat_kinase_CS"/>
</dbReference>
<dbReference type="SUPFAM" id="SSF52540">
    <property type="entry name" value="P-loop containing nucleoside triphosphate hydrolases"/>
    <property type="match status" value="1"/>
</dbReference>
<dbReference type="FunFam" id="2.60.120.260:FF:000107">
    <property type="entry name" value="Beta-galactosidase"/>
    <property type="match status" value="1"/>
</dbReference>
<evidence type="ECO:0000256" key="3">
    <source>
        <dbReference type="ARBA" id="ARBA00007220"/>
    </source>
</evidence>
<evidence type="ECO:0000259" key="24">
    <source>
        <dbReference type="Pfam" id="PF21467"/>
    </source>
</evidence>
<keyword evidence="14" id="KW-0665">Pyrimidine biosynthesis</keyword>
<dbReference type="GO" id="GO:0006221">
    <property type="term" value="P:pyrimidine nucleotide biosynthetic process"/>
    <property type="evidence" value="ECO:0007669"/>
    <property type="project" value="UniProtKB-KW"/>
</dbReference>
<dbReference type="SUPFAM" id="SSF56281">
    <property type="entry name" value="Metallo-hydrolase/oxidoreductase"/>
    <property type="match status" value="1"/>
</dbReference>
<evidence type="ECO:0000256" key="6">
    <source>
        <dbReference type="ARBA" id="ARBA00022523"/>
    </source>
</evidence>
<dbReference type="EMBL" id="CAADRP010001985">
    <property type="protein sequence ID" value="VFU58391.1"/>
    <property type="molecule type" value="Genomic_DNA"/>
</dbReference>
<comment type="catalytic activity">
    <reaction evidence="18">
        <text>UMP + ATP = UDP + ADP</text>
        <dbReference type="Rhea" id="RHEA:24400"/>
        <dbReference type="ChEBI" id="CHEBI:30616"/>
        <dbReference type="ChEBI" id="CHEBI:57865"/>
        <dbReference type="ChEBI" id="CHEBI:58223"/>
        <dbReference type="ChEBI" id="CHEBI:456216"/>
        <dbReference type="EC" id="2.7.4.14"/>
    </reaction>
</comment>
<sequence>MEVPRHGALDQNQHVAKKPPPALTMRFKLLYCLRKLVRVIPGNESRVMKMMNRISEIGSIIVMGRMLKSGHGYRGELEEVLRIVKPQHFLPIHGELLFLKEHELLGKSTGIRHTTVIKNGEMLGVSHLRNRKAEREPGHSVQGEVHFENNHALELVLLHSSSLMESPGEFPTQKVIPGNESRVMKMMNRISEIGSTIVMGRNELLHTSGHGYRGQLEEVLRIVKPQHFLPIHGELLFLKEHELLGKSTGIRHTTVIKNGEMLGVSHLRNRKDTSKNFSNEASVVFVLGGPASGKGTQCPKIVEHFGFTHLCVGELLEEETKSGSENGKMIRNFKLEGKIVPSEVTVGILQQAMQQSENKKFIIDGFPRNEENLATFEKTVKVEPEFVLFFDCPEEELKRRLLNRNQGRADDNPVTIEKRLKVFKESTLPVINYYSSKGKVQKINAQRSVEQTENILLSISLFSSNYPIHPHIFQLFRTVQCYLRSSVLSSLTATVMWPDLIAKSKEGGADVVQTYVFWSGHEPVKGQYYFEGEYDLVKFVKLVGESGLYLHLRIGPYVCAEGFPVWLRDVPGIVFRTDNAPFKEEMQKFVTKIVDLMREEMLLSWQGGPIIMFQIENEYGNIEHSFGQGGKEYMTWAAGMALALDAGVPWVMCKQTDAPENIIDACNAYYCDGFKPNSPKKPIFWTEDWDGWYTTWGGSLPHRPVEDLAFAVARFFQRGGSFQNYYMYFGGTNFGRTSGGPFYITSYDYDAPIDEYGLLSEPKWGHLKDLHAAIKLCEPALVAADSAQYIKLGPKQEAHVYGGNLHIQGMDFSQFGSQSRCSAFLANIDERQTATVRFLGQSFTLPPWSVSILPDCRNTVFNTAKVAAQTHIKTAEYVLPLFSNSSVPARFIVQNEDSPQSTSWMTAKEPISLWSEENFTVKGILEHLNVTKDESDYLWYFTRIYVSDDDIAFWEKNKVSPAVSIDSMRDVLRVFINGQLTGSVVGHWVKVVQPVQFQKGYNELVLLSQTVGLQNYGAFLERDGAGFKGQIKLTGFKNGDTDLSNLSWTYQVGLKGEFLKVHTTGDNEKFEWFDLAVDAIPSTFTWYKTFFDAPAGDDPVALDLGSMGKGQAWVNGHHIGRYWTIVSPKDGCGSCDYRGAYNSGKCRTNCGNPTQTWYHVPRAWLEASNNLLVVFEETGGNPFEISVKLRSAKVICAQVSESHYPPLRKWSQTDLTGWNISRQ</sequence>
<dbReference type="PROSITE" id="PS01182">
    <property type="entry name" value="GLYCOSYL_HYDROL_F35"/>
    <property type="match status" value="1"/>
</dbReference>
<dbReference type="PROSITE" id="PS00113">
    <property type="entry name" value="ADENYLATE_KINASE"/>
    <property type="match status" value="1"/>
</dbReference>
<accession>A0A6N2MY74</accession>
<keyword evidence="15" id="KW-0325">Glycoprotein</keyword>
<gene>
    <name evidence="25" type="ORF">SVIM_LOCUS426417</name>
</gene>
<evidence type="ECO:0000256" key="20">
    <source>
        <dbReference type="RuleBase" id="RU003679"/>
    </source>
</evidence>
<dbReference type="SUPFAM" id="SSF51445">
    <property type="entry name" value="(Trans)glycosidases"/>
    <property type="match status" value="1"/>
</dbReference>
<keyword evidence="6" id="KW-0052">Apoplast</keyword>
<evidence type="ECO:0000256" key="8">
    <source>
        <dbReference type="ARBA" id="ARBA00022679"/>
    </source>
</evidence>
<dbReference type="InterPro" id="IPR041392">
    <property type="entry name" value="GHD"/>
</dbReference>
<evidence type="ECO:0000256" key="18">
    <source>
        <dbReference type="ARBA" id="ARBA00048116"/>
    </source>
</evidence>
<protein>
    <recommendedName>
        <fullName evidence="19">Beta-galactosidase</fullName>
        <ecNumber evidence="19">3.2.1.23</ecNumber>
    </recommendedName>
</protein>
<evidence type="ECO:0000256" key="19">
    <source>
        <dbReference type="RuleBase" id="RU000675"/>
    </source>
</evidence>
<reference evidence="25" key="1">
    <citation type="submission" date="2019-03" db="EMBL/GenBank/DDBJ databases">
        <authorList>
            <person name="Mank J."/>
            <person name="Almeida P."/>
        </authorList>
    </citation>
    <scope>NUCLEOTIDE SEQUENCE</scope>
    <source>
        <strain evidence="25">78183</strain>
    </source>
</reference>
<evidence type="ECO:0000256" key="5">
    <source>
        <dbReference type="ARBA" id="ARBA00022490"/>
    </source>
</evidence>
<evidence type="ECO:0000256" key="7">
    <source>
        <dbReference type="ARBA" id="ARBA00022525"/>
    </source>
</evidence>
<evidence type="ECO:0000259" key="21">
    <source>
        <dbReference type="Pfam" id="PF01301"/>
    </source>
</evidence>
<keyword evidence="9" id="KW-0732">Signal</keyword>
<dbReference type="GO" id="GO:0006207">
    <property type="term" value="P:'de novo' pyrimidine nucleobase biosynthetic process"/>
    <property type="evidence" value="ECO:0007669"/>
    <property type="project" value="InterPro"/>
</dbReference>
<dbReference type="NCBIfam" id="TIGR01359">
    <property type="entry name" value="UMP_CMP_kin_fam"/>
    <property type="match status" value="1"/>
</dbReference>
<feature type="domain" description="Beta-galactosidase beta-sandwich" evidence="23">
    <location>
        <begin position="816"/>
        <end position="866"/>
    </location>
</feature>
<dbReference type="FunFam" id="3.20.20.80:FF:000006">
    <property type="entry name" value="Beta-galactosidase"/>
    <property type="match status" value="1"/>
</dbReference>
<dbReference type="PRINTS" id="PR00742">
    <property type="entry name" value="GLHYDRLASE35"/>
</dbReference>
<dbReference type="CDD" id="cd01428">
    <property type="entry name" value="ADK"/>
    <property type="match status" value="1"/>
</dbReference>
<evidence type="ECO:0000256" key="13">
    <source>
        <dbReference type="ARBA" id="ARBA00022840"/>
    </source>
</evidence>
<dbReference type="InterPro" id="IPR027417">
    <property type="entry name" value="P-loop_NTPase"/>
</dbReference>
<dbReference type="Pfam" id="PF07521">
    <property type="entry name" value="RMMBL"/>
    <property type="match status" value="2"/>
</dbReference>
<dbReference type="Pfam" id="PF01301">
    <property type="entry name" value="Glyco_hydro_35"/>
    <property type="match status" value="1"/>
</dbReference>
<evidence type="ECO:0000313" key="25">
    <source>
        <dbReference type="EMBL" id="VFU58391.1"/>
    </source>
</evidence>
<organism evidence="25">
    <name type="scientific">Salix viminalis</name>
    <name type="common">Common osier</name>
    <name type="synonym">Basket willow</name>
    <dbReference type="NCBI Taxonomy" id="40686"/>
    <lineage>
        <taxon>Eukaryota</taxon>
        <taxon>Viridiplantae</taxon>
        <taxon>Streptophyta</taxon>
        <taxon>Embryophyta</taxon>
        <taxon>Tracheophyta</taxon>
        <taxon>Spermatophyta</taxon>
        <taxon>Magnoliopsida</taxon>
        <taxon>eudicotyledons</taxon>
        <taxon>Gunneridae</taxon>
        <taxon>Pentapetalae</taxon>
        <taxon>rosids</taxon>
        <taxon>fabids</taxon>
        <taxon>Malpighiales</taxon>
        <taxon>Salicaceae</taxon>
        <taxon>Saliceae</taxon>
        <taxon>Salix</taxon>
    </lineage>
</organism>
<dbReference type="Gene3D" id="3.40.50.10710">
    <property type="entry name" value="Metallo-hydrolase/oxidoreductase"/>
    <property type="match status" value="2"/>
</dbReference>
<dbReference type="Gene3D" id="3.60.15.10">
    <property type="entry name" value="Ribonuclease Z/Hydroxyacylglutathione hydrolase-like"/>
    <property type="match status" value="2"/>
</dbReference>
<evidence type="ECO:0000256" key="9">
    <source>
        <dbReference type="ARBA" id="ARBA00022729"/>
    </source>
</evidence>
<dbReference type="InterPro" id="IPR019801">
    <property type="entry name" value="Glyco_hydro_35_CS"/>
</dbReference>
<dbReference type="Pfam" id="PF17834">
    <property type="entry name" value="GHD"/>
    <property type="match status" value="1"/>
</dbReference>
<comment type="similarity">
    <text evidence="3">Belongs to the adenylate kinase family.</text>
</comment>
<evidence type="ECO:0000256" key="15">
    <source>
        <dbReference type="ARBA" id="ARBA00023180"/>
    </source>
</evidence>
<evidence type="ECO:0000256" key="14">
    <source>
        <dbReference type="ARBA" id="ARBA00022975"/>
    </source>
</evidence>
<dbReference type="InterPro" id="IPR008979">
    <property type="entry name" value="Galactose-bd-like_sf"/>
</dbReference>
<dbReference type="GO" id="GO:0048046">
    <property type="term" value="C:apoplast"/>
    <property type="evidence" value="ECO:0007669"/>
    <property type="project" value="UniProtKB-SubCell"/>
</dbReference>
<dbReference type="FunFam" id="2.60.120.260:FF:000142">
    <property type="entry name" value="Beta-galactosidase"/>
    <property type="match status" value="1"/>
</dbReference>
<dbReference type="GO" id="GO:0009123">
    <property type="term" value="P:nucleoside monophosphate metabolic process"/>
    <property type="evidence" value="ECO:0007669"/>
    <property type="project" value="UniProtKB-ARBA"/>
</dbReference>
<dbReference type="GO" id="GO:0004565">
    <property type="term" value="F:beta-galactosidase activity"/>
    <property type="evidence" value="ECO:0007669"/>
    <property type="project" value="UniProtKB-EC"/>
</dbReference>
<comment type="catalytic activity">
    <reaction evidence="1 19">
        <text>Hydrolysis of terminal non-reducing beta-D-galactose residues in beta-D-galactosides.</text>
        <dbReference type="EC" id="3.2.1.23"/>
    </reaction>
</comment>
<dbReference type="EC" id="3.2.1.23" evidence="19"/>
<proteinExistence type="inferred from homology"/>
<dbReference type="InterPro" id="IPR011108">
    <property type="entry name" value="RMMBL"/>
</dbReference>
<evidence type="ECO:0000256" key="16">
    <source>
        <dbReference type="ARBA" id="ARBA00023242"/>
    </source>
</evidence>
<dbReference type="HAMAP" id="MF_00235">
    <property type="entry name" value="Adenylate_kinase_Adk"/>
    <property type="match status" value="1"/>
</dbReference>
<dbReference type="FunFam" id="2.60.120.260:FF:000076">
    <property type="entry name" value="Beta-galactosidase"/>
    <property type="match status" value="1"/>
</dbReference>
<feature type="domain" description="Zn-dependent metallo-hydrolase RNA specificity" evidence="22">
    <location>
        <begin position="198"/>
        <end position="249"/>
    </location>
</feature>
<evidence type="ECO:0000256" key="4">
    <source>
        <dbReference type="ARBA" id="ARBA00009809"/>
    </source>
</evidence>
<keyword evidence="10" id="KW-0547">Nucleotide-binding</keyword>
<keyword evidence="17 19" id="KW-0326">Glycosidase</keyword>
<keyword evidence="13" id="KW-0067">ATP-binding</keyword>
<dbReference type="Gene3D" id="3.40.50.300">
    <property type="entry name" value="P-loop containing nucleotide triphosphate hydrolases"/>
    <property type="match status" value="1"/>
</dbReference>
<dbReference type="InterPro" id="IPR000850">
    <property type="entry name" value="Adenylat/UMP-CMP_kin"/>
</dbReference>
<dbReference type="Gene3D" id="3.20.20.80">
    <property type="entry name" value="Glycosidases"/>
    <property type="match status" value="1"/>
</dbReference>
<name>A0A6N2MY74_SALVM</name>
<evidence type="ECO:0000256" key="2">
    <source>
        <dbReference type="ARBA" id="ARBA00004271"/>
    </source>
</evidence>